<evidence type="ECO:0000313" key="2">
    <source>
        <dbReference type="Proteomes" id="UP001163223"/>
    </source>
</evidence>
<proteinExistence type="predicted"/>
<dbReference type="EMBL" id="CP113520">
    <property type="protein sequence ID" value="WAJ26822.1"/>
    <property type="molecule type" value="Genomic_DNA"/>
</dbReference>
<accession>A0ACD4NJB3</accession>
<sequence>MKIIGRALRPCRFGLSQAPSNHNAERLCLIEIDGVCQIGTRSADNAPSWSFFLGSGRYDGKITVMRIVATNATAQTESLIFSKFGEQIIN</sequence>
<protein>
    <submittedName>
        <fullName evidence="1">Uncharacterized protein</fullName>
    </submittedName>
</protein>
<organism evidence="1 2">
    <name type="scientific">Antarcticirhabdus aurantiaca</name>
    <dbReference type="NCBI Taxonomy" id="2606717"/>
    <lineage>
        <taxon>Bacteria</taxon>
        <taxon>Pseudomonadati</taxon>
        <taxon>Pseudomonadota</taxon>
        <taxon>Alphaproteobacteria</taxon>
        <taxon>Hyphomicrobiales</taxon>
        <taxon>Aurantimonadaceae</taxon>
        <taxon>Antarcticirhabdus</taxon>
    </lineage>
</organism>
<name>A0ACD4NJB3_9HYPH</name>
<evidence type="ECO:0000313" key="1">
    <source>
        <dbReference type="EMBL" id="WAJ26822.1"/>
    </source>
</evidence>
<gene>
    <name evidence="1" type="ORF">OXU80_18400</name>
</gene>
<dbReference type="Proteomes" id="UP001163223">
    <property type="component" value="Chromosome"/>
</dbReference>
<reference evidence="1" key="1">
    <citation type="submission" date="2022-11" db="EMBL/GenBank/DDBJ databases">
        <title>beta-Carotene-producing bacterium, Jeongeuplla avenae sp. nov., alleviates the salt stress of Arabidopsis seedlings.</title>
        <authorList>
            <person name="Jiang L."/>
            <person name="Lee J."/>
        </authorList>
    </citation>
    <scope>NUCLEOTIDE SEQUENCE</scope>
    <source>
        <strain evidence="1">DY_R2A_6</strain>
    </source>
</reference>
<keyword evidence="2" id="KW-1185">Reference proteome</keyword>